<dbReference type="SUPFAM" id="SSF46689">
    <property type="entry name" value="Homeodomain-like"/>
    <property type="match status" value="2"/>
</dbReference>
<dbReference type="GO" id="GO:0003700">
    <property type="term" value="F:DNA-binding transcription factor activity"/>
    <property type="evidence" value="ECO:0007669"/>
    <property type="project" value="InterPro"/>
</dbReference>
<dbReference type="PROSITE" id="PS01124">
    <property type="entry name" value="HTH_ARAC_FAMILY_2"/>
    <property type="match status" value="1"/>
</dbReference>
<sequence>MRKKVHHIEYRNESKEELLPDFSPDFPYISSCTELDQCLEGIIPWHWHKEVELFYMESGSLEYYTPGGVLVFPAGSGGLINSNVLHMTKIHEKGRPVAQLLHIFDPSLVGGRQGSRIEQKYVAPIVTSSQLEAIPLSPDVPEHGPVLEALRRSFQISDSEYAYEIRLRSALSAIWSDLLALAEPMLREKTGHDKANDQIKAMMIYIHEHFSEKLPVARIAASAYISERECYRIFHDCLHTTPAEYLRSYRLQTACHLLAESQESLTFIAHACGLGNSSNFGKIFKEQMDCTPSEYRRKWQDHDMHGQE</sequence>
<dbReference type="InterPro" id="IPR018062">
    <property type="entry name" value="HTH_AraC-typ_CS"/>
</dbReference>
<dbReference type="Gene3D" id="1.10.10.60">
    <property type="entry name" value="Homeodomain-like"/>
    <property type="match status" value="2"/>
</dbReference>
<organism evidence="5 6">
    <name type="scientific">Enterocloster lavalensis</name>
    <dbReference type="NCBI Taxonomy" id="460384"/>
    <lineage>
        <taxon>Bacteria</taxon>
        <taxon>Bacillati</taxon>
        <taxon>Bacillota</taxon>
        <taxon>Clostridia</taxon>
        <taxon>Lachnospirales</taxon>
        <taxon>Lachnospiraceae</taxon>
        <taxon>Enterocloster</taxon>
    </lineage>
</organism>
<dbReference type="PROSITE" id="PS00041">
    <property type="entry name" value="HTH_ARAC_FAMILY_1"/>
    <property type="match status" value="1"/>
</dbReference>
<accession>A0A1I0JM93</accession>
<reference evidence="6" key="1">
    <citation type="submission" date="2016-10" db="EMBL/GenBank/DDBJ databases">
        <authorList>
            <person name="Varghese N."/>
            <person name="Submissions S."/>
        </authorList>
    </citation>
    <scope>NUCLEOTIDE SEQUENCE [LARGE SCALE GENOMIC DNA]</scope>
    <source>
        <strain evidence="6">NLAE-zl-G277</strain>
    </source>
</reference>
<dbReference type="InterPro" id="IPR009057">
    <property type="entry name" value="Homeodomain-like_sf"/>
</dbReference>
<evidence type="ECO:0000313" key="5">
    <source>
        <dbReference type="EMBL" id="SEU10851.1"/>
    </source>
</evidence>
<evidence type="ECO:0000256" key="3">
    <source>
        <dbReference type="ARBA" id="ARBA00023163"/>
    </source>
</evidence>
<evidence type="ECO:0000259" key="4">
    <source>
        <dbReference type="PROSITE" id="PS01124"/>
    </source>
</evidence>
<dbReference type="SUPFAM" id="SSF51182">
    <property type="entry name" value="RmlC-like cupins"/>
    <property type="match status" value="1"/>
</dbReference>
<evidence type="ECO:0000313" key="6">
    <source>
        <dbReference type="Proteomes" id="UP000198508"/>
    </source>
</evidence>
<dbReference type="Proteomes" id="UP000198508">
    <property type="component" value="Unassembled WGS sequence"/>
</dbReference>
<dbReference type="SMART" id="SM00342">
    <property type="entry name" value="HTH_ARAC"/>
    <property type="match status" value="1"/>
</dbReference>
<dbReference type="EMBL" id="FOIM01000031">
    <property type="protein sequence ID" value="SEU10851.1"/>
    <property type="molecule type" value="Genomic_DNA"/>
</dbReference>
<dbReference type="STRING" id="460384.SAMN05216313_13161"/>
<dbReference type="InterPro" id="IPR011051">
    <property type="entry name" value="RmlC_Cupin_sf"/>
</dbReference>
<dbReference type="Pfam" id="PF12833">
    <property type="entry name" value="HTH_18"/>
    <property type="match status" value="1"/>
</dbReference>
<keyword evidence="2 5" id="KW-0238">DNA-binding</keyword>
<feature type="domain" description="HTH araC/xylS-type" evidence="4">
    <location>
        <begin position="200"/>
        <end position="298"/>
    </location>
</feature>
<dbReference type="InterPro" id="IPR018060">
    <property type="entry name" value="HTH_AraC"/>
</dbReference>
<dbReference type="InterPro" id="IPR014710">
    <property type="entry name" value="RmlC-like_jellyroll"/>
</dbReference>
<keyword evidence="1" id="KW-0805">Transcription regulation</keyword>
<keyword evidence="6" id="KW-1185">Reference proteome</keyword>
<dbReference type="AlphaFoldDB" id="A0A1I0JM93"/>
<protein>
    <submittedName>
        <fullName evidence="5">AraC-type DNA-binding protein</fullName>
    </submittedName>
</protein>
<gene>
    <name evidence="5" type="ORF">SAMN05216313_13161</name>
</gene>
<dbReference type="Gene3D" id="2.60.120.10">
    <property type="entry name" value="Jelly Rolls"/>
    <property type="match status" value="1"/>
</dbReference>
<evidence type="ECO:0000256" key="2">
    <source>
        <dbReference type="ARBA" id="ARBA00023125"/>
    </source>
</evidence>
<dbReference type="GeneID" id="93280792"/>
<evidence type="ECO:0000256" key="1">
    <source>
        <dbReference type="ARBA" id="ARBA00023015"/>
    </source>
</evidence>
<dbReference type="PANTHER" id="PTHR43280:SF2">
    <property type="entry name" value="HTH-TYPE TRANSCRIPTIONAL REGULATOR EXSA"/>
    <property type="match status" value="1"/>
</dbReference>
<name>A0A1I0JM93_9FIRM</name>
<dbReference type="InterPro" id="IPR003313">
    <property type="entry name" value="AraC-bd"/>
</dbReference>
<dbReference type="GO" id="GO:0043565">
    <property type="term" value="F:sequence-specific DNA binding"/>
    <property type="evidence" value="ECO:0007669"/>
    <property type="project" value="InterPro"/>
</dbReference>
<dbReference type="Pfam" id="PF02311">
    <property type="entry name" value="AraC_binding"/>
    <property type="match status" value="1"/>
</dbReference>
<proteinExistence type="predicted"/>
<dbReference type="RefSeq" id="WP_092369363.1">
    <property type="nucleotide sequence ID" value="NZ_CP176637.1"/>
</dbReference>
<dbReference type="PANTHER" id="PTHR43280">
    <property type="entry name" value="ARAC-FAMILY TRANSCRIPTIONAL REGULATOR"/>
    <property type="match status" value="1"/>
</dbReference>
<keyword evidence="3" id="KW-0804">Transcription</keyword>